<comment type="subcellular location">
    <subcellularLocation>
        <location evidence="1">Cell membrane</location>
        <topology evidence="1">Multi-pass membrane protein</topology>
    </subcellularLocation>
</comment>
<dbReference type="Proteomes" id="UP000730482">
    <property type="component" value="Unassembled WGS sequence"/>
</dbReference>
<keyword evidence="4" id="KW-1003">Cell membrane</keyword>
<reference evidence="10 11" key="1">
    <citation type="submission" date="2020-02" db="EMBL/GenBank/DDBJ databases">
        <title>Acidophilic actinobacteria isolated from forest soil.</title>
        <authorList>
            <person name="Golinska P."/>
        </authorList>
    </citation>
    <scope>NUCLEOTIDE SEQUENCE [LARGE SCALE GENOMIC DNA]</scope>
    <source>
        <strain evidence="10 11">NL8</strain>
    </source>
</reference>
<evidence type="ECO:0000256" key="4">
    <source>
        <dbReference type="ARBA" id="ARBA00022475"/>
    </source>
</evidence>
<evidence type="ECO:0000256" key="7">
    <source>
        <dbReference type="ARBA" id="ARBA00023136"/>
    </source>
</evidence>
<proteinExistence type="inferred from homology"/>
<dbReference type="EMBL" id="JAAFYZ010000031">
    <property type="protein sequence ID" value="MBS2547582.1"/>
    <property type="molecule type" value="Genomic_DNA"/>
</dbReference>
<feature type="transmembrane region" description="Helical" evidence="9">
    <location>
        <begin position="123"/>
        <end position="142"/>
    </location>
</feature>
<feature type="transmembrane region" description="Helical" evidence="9">
    <location>
        <begin position="330"/>
        <end position="358"/>
    </location>
</feature>
<feature type="transmembrane region" description="Helical" evidence="9">
    <location>
        <begin position="370"/>
        <end position="395"/>
    </location>
</feature>
<name>A0ABS5KNE2_9ACTN</name>
<evidence type="ECO:0000256" key="5">
    <source>
        <dbReference type="ARBA" id="ARBA00022692"/>
    </source>
</evidence>
<keyword evidence="7 9" id="KW-0472">Membrane</keyword>
<evidence type="ECO:0000313" key="10">
    <source>
        <dbReference type="EMBL" id="MBS2547582.1"/>
    </source>
</evidence>
<comment type="caution">
    <text evidence="10">The sequence shown here is derived from an EMBL/GenBank/DDBJ whole genome shotgun (WGS) entry which is preliminary data.</text>
</comment>
<dbReference type="PANTHER" id="PTHR21716:SF53">
    <property type="entry name" value="PERMEASE PERM-RELATED"/>
    <property type="match status" value="1"/>
</dbReference>
<protein>
    <submittedName>
        <fullName evidence="10">AI-2E family transporter</fullName>
    </submittedName>
</protein>
<feature type="region of interest" description="Disordered" evidence="8">
    <location>
        <begin position="77"/>
        <end position="112"/>
    </location>
</feature>
<gene>
    <name evidence="10" type="ORF">KGQ19_11935</name>
</gene>
<feature type="transmembrane region" description="Helical" evidence="9">
    <location>
        <begin position="148"/>
        <end position="169"/>
    </location>
</feature>
<keyword evidence="11" id="KW-1185">Reference proteome</keyword>
<dbReference type="InterPro" id="IPR002549">
    <property type="entry name" value="AI-2E-like"/>
</dbReference>
<evidence type="ECO:0000313" key="11">
    <source>
        <dbReference type="Proteomes" id="UP000730482"/>
    </source>
</evidence>
<feature type="transmembrane region" description="Helical" evidence="9">
    <location>
        <begin position="266"/>
        <end position="286"/>
    </location>
</feature>
<keyword evidence="3" id="KW-0813">Transport</keyword>
<feature type="transmembrane region" description="Helical" evidence="9">
    <location>
        <begin position="416"/>
        <end position="449"/>
    </location>
</feature>
<keyword evidence="6 9" id="KW-1133">Transmembrane helix</keyword>
<dbReference type="Pfam" id="PF01594">
    <property type="entry name" value="AI-2E_transport"/>
    <property type="match status" value="1"/>
</dbReference>
<evidence type="ECO:0000256" key="3">
    <source>
        <dbReference type="ARBA" id="ARBA00022448"/>
    </source>
</evidence>
<organism evidence="10 11">
    <name type="scientific">Catenulispora pinistramenti</name>
    <dbReference type="NCBI Taxonomy" id="2705254"/>
    <lineage>
        <taxon>Bacteria</taxon>
        <taxon>Bacillati</taxon>
        <taxon>Actinomycetota</taxon>
        <taxon>Actinomycetes</taxon>
        <taxon>Catenulisporales</taxon>
        <taxon>Catenulisporaceae</taxon>
        <taxon>Catenulispora</taxon>
    </lineage>
</organism>
<dbReference type="PANTHER" id="PTHR21716">
    <property type="entry name" value="TRANSMEMBRANE PROTEIN"/>
    <property type="match status" value="1"/>
</dbReference>
<feature type="compositionally biased region" description="Low complexity" evidence="8">
    <location>
        <begin position="91"/>
        <end position="101"/>
    </location>
</feature>
<evidence type="ECO:0000256" key="6">
    <source>
        <dbReference type="ARBA" id="ARBA00022989"/>
    </source>
</evidence>
<comment type="similarity">
    <text evidence="2">Belongs to the autoinducer-2 exporter (AI-2E) (TC 2.A.86) family.</text>
</comment>
<feature type="region of interest" description="Disordered" evidence="8">
    <location>
        <begin position="39"/>
        <end position="65"/>
    </location>
</feature>
<feature type="transmembrane region" description="Helical" evidence="9">
    <location>
        <begin position="181"/>
        <end position="202"/>
    </location>
</feature>
<evidence type="ECO:0000256" key="9">
    <source>
        <dbReference type="SAM" id="Phobius"/>
    </source>
</evidence>
<sequence>MVDGRARARWRPALCRAYAANSAGTWLFEAKRLVRDFPARPRNARTSPVKTGTFGERSAGQPAPGIVGVDRGEVAGVGNGTNLTPGGGVAANGAPASPASADPRDRSLWLPGRFPRRPPRERSWVHVGFGLGIGLILAYATAEAILSSAQVLILVLLSAFIAVSLEPIVVGLMRLRLRRGAAVAVVLIGFAAVIGGFIALVIPPVSTEISALTKAIPQWLQELHDHNSQLGRIEDRYHIVAKARAQFVSGDAGGKVVSGLLAASQVIIGAVSGTLIVITLTTYFLIGMPAVRDFGLRFVMADDRPRAEDLTNRIVLQVGRYMLANLATSVLAGIATFVWCLAVGVPYAAVLGFLVAIMDLVPVIGSTVGGVVVSLVALSVSVPTAITSLVFYIVFRFAEDHLITPLTMKYTVRIHPVATMIAVLVLGTLLGLIGALIAVPTATAVGLILDEVVFPKRDQTGAVSGVLS</sequence>
<feature type="compositionally biased region" description="Gly residues" evidence="8">
    <location>
        <begin position="77"/>
        <end position="90"/>
    </location>
</feature>
<accession>A0ABS5KNE2</accession>
<evidence type="ECO:0000256" key="1">
    <source>
        <dbReference type="ARBA" id="ARBA00004651"/>
    </source>
</evidence>
<evidence type="ECO:0000256" key="8">
    <source>
        <dbReference type="SAM" id="MobiDB-lite"/>
    </source>
</evidence>
<keyword evidence="5 9" id="KW-0812">Transmembrane</keyword>
<evidence type="ECO:0000256" key="2">
    <source>
        <dbReference type="ARBA" id="ARBA00009773"/>
    </source>
</evidence>